<dbReference type="InterPro" id="IPR051499">
    <property type="entry name" value="Phosducin-like_reg"/>
</dbReference>
<reference evidence="6 7" key="1">
    <citation type="submission" date="2022-12" db="EMBL/GenBank/DDBJ databases">
        <title>Chromosome-level genome of Tegillarca granosa.</title>
        <authorList>
            <person name="Kim J."/>
        </authorList>
    </citation>
    <scope>NUCLEOTIDE SEQUENCE [LARGE SCALE GENOMIC DNA]</scope>
    <source>
        <strain evidence="6">Teg-2019</strain>
        <tissue evidence="6">Adductor muscle</tissue>
    </source>
</reference>
<feature type="compositionally biased region" description="Polar residues" evidence="4">
    <location>
        <begin position="32"/>
        <end position="43"/>
    </location>
</feature>
<feature type="domain" description="Phosducin" evidence="5">
    <location>
        <begin position="36"/>
        <end position="164"/>
    </location>
</feature>
<evidence type="ECO:0000313" key="7">
    <source>
        <dbReference type="Proteomes" id="UP001217089"/>
    </source>
</evidence>
<protein>
    <recommendedName>
        <fullName evidence="5">Phosducin domain-containing protein</fullName>
    </recommendedName>
</protein>
<dbReference type="PANTHER" id="PTHR46052">
    <property type="entry name" value="PHOSDUCIN-LIKE PROTEIN"/>
    <property type="match status" value="1"/>
</dbReference>
<dbReference type="Gene3D" id="1.10.168.10">
    <property type="entry name" value="Phosducin, domain 2"/>
    <property type="match status" value="1"/>
</dbReference>
<evidence type="ECO:0000256" key="3">
    <source>
        <dbReference type="SAM" id="Coils"/>
    </source>
</evidence>
<dbReference type="InterPro" id="IPR036249">
    <property type="entry name" value="Thioredoxin-like_sf"/>
</dbReference>
<keyword evidence="3" id="KW-0175">Coiled coil</keyword>
<dbReference type="PANTHER" id="PTHR46052:SF1">
    <property type="entry name" value="PHOSDUCIN-LIKE PROTEIN"/>
    <property type="match status" value="1"/>
</dbReference>
<dbReference type="Gene3D" id="3.40.30.10">
    <property type="entry name" value="Glutaredoxin"/>
    <property type="match status" value="2"/>
</dbReference>
<keyword evidence="7" id="KW-1185">Reference proteome</keyword>
<dbReference type="InterPro" id="IPR024253">
    <property type="entry name" value="Phosducin_thioredoxin-like_dom"/>
</dbReference>
<name>A0ABQ9EFF6_TEGGR</name>
<evidence type="ECO:0000256" key="4">
    <source>
        <dbReference type="SAM" id="MobiDB-lite"/>
    </source>
</evidence>
<organism evidence="6 7">
    <name type="scientific">Tegillarca granosa</name>
    <name type="common">Malaysian cockle</name>
    <name type="synonym">Anadara granosa</name>
    <dbReference type="NCBI Taxonomy" id="220873"/>
    <lineage>
        <taxon>Eukaryota</taxon>
        <taxon>Metazoa</taxon>
        <taxon>Spiralia</taxon>
        <taxon>Lophotrochozoa</taxon>
        <taxon>Mollusca</taxon>
        <taxon>Bivalvia</taxon>
        <taxon>Autobranchia</taxon>
        <taxon>Pteriomorphia</taxon>
        <taxon>Arcoida</taxon>
        <taxon>Arcoidea</taxon>
        <taxon>Arcidae</taxon>
        <taxon>Tegillarca</taxon>
    </lineage>
</organism>
<dbReference type="Pfam" id="PF02114">
    <property type="entry name" value="Phosducin"/>
    <property type="match status" value="1"/>
</dbReference>
<accession>A0ABQ9EFF6</accession>
<feature type="region of interest" description="Disordered" evidence="4">
    <location>
        <begin position="1"/>
        <end position="45"/>
    </location>
</feature>
<comment type="similarity">
    <text evidence="1">Belongs to the phosducin family.</text>
</comment>
<keyword evidence="2" id="KW-0597">Phosphoprotein</keyword>
<comment type="caution">
    <text evidence="6">The sequence shown here is derived from an EMBL/GenBank/DDBJ whole genome shotgun (WGS) entry which is preliminary data.</text>
</comment>
<dbReference type="CDD" id="cd02987">
    <property type="entry name" value="Phd_like_Phd"/>
    <property type="match status" value="1"/>
</dbReference>
<proteinExistence type="inferred from homology"/>
<evidence type="ECO:0000256" key="1">
    <source>
        <dbReference type="ARBA" id="ARBA00009686"/>
    </source>
</evidence>
<evidence type="ECO:0000313" key="6">
    <source>
        <dbReference type="EMBL" id="KAJ8301993.1"/>
    </source>
</evidence>
<sequence>SEDEGEDRNDREEDGGKSTIKSQTKFIPEPQLSETQSYVTNTGPKGVINDWREYKKLENERKEEQEKERQALIKKLSMTYDEKERQKDQQFLTEIEKNLEEFEDEFMKEYRQKRIEEMRKALQNVPKFGKVIALTSNDFVENIDKEQPQVTVIIHLYEDAKTGVPALLVYKSGDLIGNFIRISDELGDDFYATDVEGFLADHSLLPSSDFVNKVIKDSSTGEFRTTLPEDEDSGSDFDID</sequence>
<evidence type="ECO:0000259" key="5">
    <source>
        <dbReference type="Pfam" id="PF02114"/>
    </source>
</evidence>
<dbReference type="Proteomes" id="UP001217089">
    <property type="component" value="Unassembled WGS sequence"/>
</dbReference>
<feature type="non-terminal residue" evidence="6">
    <location>
        <position position="1"/>
    </location>
</feature>
<dbReference type="InterPro" id="IPR023196">
    <property type="entry name" value="Phosducin_N_dom_sf"/>
</dbReference>
<gene>
    <name evidence="6" type="ORF">KUTeg_020980</name>
</gene>
<dbReference type="SUPFAM" id="SSF52833">
    <property type="entry name" value="Thioredoxin-like"/>
    <property type="match status" value="1"/>
</dbReference>
<dbReference type="InterPro" id="IPR001200">
    <property type="entry name" value="Phosducin"/>
</dbReference>
<feature type="coiled-coil region" evidence="3">
    <location>
        <begin position="48"/>
        <end position="112"/>
    </location>
</feature>
<evidence type="ECO:0000256" key="2">
    <source>
        <dbReference type="ARBA" id="ARBA00022553"/>
    </source>
</evidence>
<dbReference type="EMBL" id="JARBDR010000918">
    <property type="protein sequence ID" value="KAJ8301993.1"/>
    <property type="molecule type" value="Genomic_DNA"/>
</dbReference>